<proteinExistence type="predicted"/>
<dbReference type="Proteomes" id="UP001164539">
    <property type="component" value="Chromosome 14"/>
</dbReference>
<reference evidence="1 2" key="1">
    <citation type="journal article" date="2023" name="Science">
        <title>Complex scaffold remodeling in plant triterpene biosynthesis.</title>
        <authorList>
            <person name="De La Pena R."/>
            <person name="Hodgson H."/>
            <person name="Liu J.C."/>
            <person name="Stephenson M.J."/>
            <person name="Martin A.C."/>
            <person name="Owen C."/>
            <person name="Harkess A."/>
            <person name="Leebens-Mack J."/>
            <person name="Jimenez L.E."/>
            <person name="Osbourn A."/>
            <person name="Sattely E.S."/>
        </authorList>
    </citation>
    <scope>NUCLEOTIDE SEQUENCE [LARGE SCALE GENOMIC DNA]</scope>
    <source>
        <strain evidence="2">cv. JPN11</strain>
        <tissue evidence="1">Leaf</tissue>
    </source>
</reference>
<gene>
    <name evidence="1" type="ORF">OWV82_024103</name>
</gene>
<name>A0ACC1WPF2_MELAZ</name>
<keyword evidence="1" id="KW-0489">Methyltransferase</keyword>
<protein>
    <submittedName>
        <fullName evidence="1">S-adenosyl-L-methionine-dependent methyltransferases superfamily protein</fullName>
    </submittedName>
</protein>
<accession>A0ACC1WPF2</accession>
<evidence type="ECO:0000313" key="1">
    <source>
        <dbReference type="EMBL" id="KAJ4700779.1"/>
    </source>
</evidence>
<organism evidence="1 2">
    <name type="scientific">Melia azedarach</name>
    <name type="common">Chinaberry tree</name>
    <dbReference type="NCBI Taxonomy" id="155640"/>
    <lineage>
        <taxon>Eukaryota</taxon>
        <taxon>Viridiplantae</taxon>
        <taxon>Streptophyta</taxon>
        <taxon>Embryophyta</taxon>
        <taxon>Tracheophyta</taxon>
        <taxon>Spermatophyta</taxon>
        <taxon>Magnoliopsida</taxon>
        <taxon>eudicotyledons</taxon>
        <taxon>Gunneridae</taxon>
        <taxon>Pentapetalae</taxon>
        <taxon>rosids</taxon>
        <taxon>malvids</taxon>
        <taxon>Sapindales</taxon>
        <taxon>Meliaceae</taxon>
        <taxon>Melia</taxon>
    </lineage>
</organism>
<sequence>MTSTATTVPTDVITTPNFIKFTALFLLSLSLLFFTHNLFSSSTATTSITLSIPLQSSPHVSSPSPPLSAVPAVVRTGIVDETGAMTWQFEVGEFVGSLEELDDLIGVNENENDDFKEENAKEKKGVVTKYAVCEERMRNYVPCYDNDKEKPERHCPVKGLDCLVPAPAAYKSPVTWPKSLVEVWFSNVPDESVQQNGITVREDKFIFPGSETRFPNGADEYLNRISEMVPEISFGNHTRVALDVDCGVASFGAYLMQRNVTTLSIAPKDIHENGIQFALERGVPAMVAVFSTRRLLYPSQAFDLIHCSRCRINWTRDDGILLLEANRMLRAGGYFVWAPEPEYKDGEIWKEMEDLTTRICWELVKKEGNISIWRKPLNNSCYVNRGTGAQPTICDSNDDPDNVWYVDLRACITWLPENGYGANLTTWPARLHHPPDRLWSIKMDADISRKEIFRAESKYWNDIIDSYVRAFRWKEMNLRNVMDMRAGFGGFAAALHDLQVDCWVMNVVPVSGFNTLPVIYDRGLVGVMHDWCEPFDTYPRTYDLLHAAGLFSVEQKRCNISTIMLEMDRMLRLGGRVYIRDSISVMDELQEIAKAMGWVPALHDTGEGPHASWKILICEKRM</sequence>
<dbReference type="EMBL" id="CM051407">
    <property type="protein sequence ID" value="KAJ4700779.1"/>
    <property type="molecule type" value="Genomic_DNA"/>
</dbReference>
<evidence type="ECO:0000313" key="2">
    <source>
        <dbReference type="Proteomes" id="UP001164539"/>
    </source>
</evidence>
<keyword evidence="1" id="KW-0808">Transferase</keyword>
<comment type="caution">
    <text evidence="1">The sequence shown here is derived from an EMBL/GenBank/DDBJ whole genome shotgun (WGS) entry which is preliminary data.</text>
</comment>
<keyword evidence="2" id="KW-1185">Reference proteome</keyword>